<dbReference type="InterPro" id="IPR037917">
    <property type="entry name" value="Ypt35_PX"/>
</dbReference>
<feature type="compositionally biased region" description="Acidic residues" evidence="10">
    <location>
        <begin position="88"/>
        <end position="99"/>
    </location>
</feature>
<reference evidence="12" key="2">
    <citation type="submission" date="2023-05" db="EMBL/GenBank/DDBJ databases">
        <authorList>
            <consortium name="Lawrence Berkeley National Laboratory"/>
            <person name="Steindorff A."/>
            <person name="Hensen N."/>
            <person name="Bonometti L."/>
            <person name="Westerberg I."/>
            <person name="Brannstrom I.O."/>
            <person name="Guillou S."/>
            <person name="Cros-Aarteil S."/>
            <person name="Calhoun S."/>
            <person name="Haridas S."/>
            <person name="Kuo A."/>
            <person name="Mondo S."/>
            <person name="Pangilinan J."/>
            <person name="Riley R."/>
            <person name="Labutti K."/>
            <person name="Andreopoulos B."/>
            <person name="Lipzen A."/>
            <person name="Chen C."/>
            <person name="Yanf M."/>
            <person name="Daum C."/>
            <person name="Ng V."/>
            <person name="Clum A."/>
            <person name="Ohm R."/>
            <person name="Martin F."/>
            <person name="Silar P."/>
            <person name="Natvig D."/>
            <person name="Lalanne C."/>
            <person name="Gautier V."/>
            <person name="Ament-Velasquez S.L."/>
            <person name="Kruys A."/>
            <person name="Hutchinson M.I."/>
            <person name="Powell A.J."/>
            <person name="Barry K."/>
            <person name="Miller A.N."/>
            <person name="Grigoriev I.V."/>
            <person name="Debuchy R."/>
            <person name="Gladieux P."/>
            <person name="Thoren M.H."/>
            <person name="Johannesson H."/>
        </authorList>
    </citation>
    <scope>NUCLEOTIDE SEQUENCE</scope>
    <source>
        <strain evidence="12">CBS 123565</strain>
    </source>
</reference>
<reference evidence="12" key="1">
    <citation type="journal article" date="2023" name="Mol. Phylogenet. Evol.">
        <title>Genome-scale phylogeny and comparative genomics of the fungal order Sordariales.</title>
        <authorList>
            <person name="Hensen N."/>
            <person name="Bonometti L."/>
            <person name="Westerberg I."/>
            <person name="Brannstrom I.O."/>
            <person name="Guillou S."/>
            <person name="Cros-Aarteil S."/>
            <person name="Calhoun S."/>
            <person name="Haridas S."/>
            <person name="Kuo A."/>
            <person name="Mondo S."/>
            <person name="Pangilinan J."/>
            <person name="Riley R."/>
            <person name="LaButti K."/>
            <person name="Andreopoulos B."/>
            <person name="Lipzen A."/>
            <person name="Chen C."/>
            <person name="Yan M."/>
            <person name="Daum C."/>
            <person name="Ng V."/>
            <person name="Clum A."/>
            <person name="Steindorff A."/>
            <person name="Ohm R.A."/>
            <person name="Martin F."/>
            <person name="Silar P."/>
            <person name="Natvig D.O."/>
            <person name="Lalanne C."/>
            <person name="Gautier V."/>
            <person name="Ament-Velasquez S.L."/>
            <person name="Kruys A."/>
            <person name="Hutchinson M.I."/>
            <person name="Powell A.J."/>
            <person name="Barry K."/>
            <person name="Miller A.N."/>
            <person name="Grigoriev I.V."/>
            <person name="Debuchy R."/>
            <person name="Gladieux P."/>
            <person name="Hiltunen Thoren M."/>
            <person name="Johannesson H."/>
        </authorList>
    </citation>
    <scope>NUCLEOTIDE SEQUENCE</scope>
    <source>
        <strain evidence="12">CBS 123565</strain>
    </source>
</reference>
<evidence type="ECO:0000256" key="9">
    <source>
        <dbReference type="ARBA" id="ARBA00033785"/>
    </source>
</evidence>
<dbReference type="Pfam" id="PF00787">
    <property type="entry name" value="PX"/>
    <property type="match status" value="1"/>
</dbReference>
<name>A0AAN6ZGM0_9PEZI</name>
<dbReference type="InterPro" id="IPR036871">
    <property type="entry name" value="PX_dom_sf"/>
</dbReference>
<comment type="similarity">
    <text evidence="3">Belongs to the YPT35 family.</text>
</comment>
<dbReference type="SMART" id="SM00312">
    <property type="entry name" value="PX"/>
    <property type="match status" value="1"/>
</dbReference>
<evidence type="ECO:0000256" key="8">
    <source>
        <dbReference type="ARBA" id="ARBA00033774"/>
    </source>
</evidence>
<comment type="subcellular location">
    <subcellularLocation>
        <location evidence="2">Endosome</location>
    </subcellularLocation>
    <subcellularLocation>
        <location evidence="1">Vacuole membrane</location>
        <topology evidence="1">Peripheral membrane protein</topology>
    </subcellularLocation>
</comment>
<dbReference type="PANTHER" id="PTHR10555:SF170">
    <property type="entry name" value="FI18122P1"/>
    <property type="match status" value="1"/>
</dbReference>
<feature type="compositionally biased region" description="Polar residues" evidence="10">
    <location>
        <begin position="67"/>
        <end position="78"/>
    </location>
</feature>
<dbReference type="InterPro" id="IPR001683">
    <property type="entry name" value="PX_dom"/>
</dbReference>
<evidence type="ECO:0000256" key="5">
    <source>
        <dbReference type="ARBA" id="ARBA00022753"/>
    </source>
</evidence>
<evidence type="ECO:0000256" key="1">
    <source>
        <dbReference type="ARBA" id="ARBA00004148"/>
    </source>
</evidence>
<feature type="compositionally biased region" description="Low complexity" evidence="10">
    <location>
        <begin position="100"/>
        <end position="111"/>
    </location>
</feature>
<evidence type="ECO:0000256" key="4">
    <source>
        <dbReference type="ARBA" id="ARBA00022554"/>
    </source>
</evidence>
<evidence type="ECO:0000313" key="13">
    <source>
        <dbReference type="Proteomes" id="UP001304895"/>
    </source>
</evidence>
<comment type="function">
    <text evidence="7">Recruits the lipid transfer protein VPS13 to endosomal and vacuolar membranes.</text>
</comment>
<evidence type="ECO:0000256" key="3">
    <source>
        <dbReference type="ARBA" id="ARBA00007426"/>
    </source>
</evidence>
<dbReference type="PANTHER" id="PTHR10555">
    <property type="entry name" value="SORTING NEXIN"/>
    <property type="match status" value="1"/>
</dbReference>
<evidence type="ECO:0000313" key="12">
    <source>
        <dbReference type="EMBL" id="KAK4136794.1"/>
    </source>
</evidence>
<accession>A0AAN6ZGM0</accession>
<keyword evidence="6" id="KW-0472">Membrane</keyword>
<dbReference type="EMBL" id="MU853403">
    <property type="protein sequence ID" value="KAK4136794.1"/>
    <property type="molecule type" value="Genomic_DNA"/>
</dbReference>
<dbReference type="GO" id="GO:0010008">
    <property type="term" value="C:endosome membrane"/>
    <property type="evidence" value="ECO:0007669"/>
    <property type="project" value="UniProtKB-SubCell"/>
</dbReference>
<evidence type="ECO:0000256" key="2">
    <source>
        <dbReference type="ARBA" id="ARBA00004177"/>
    </source>
</evidence>
<proteinExistence type="inferred from homology"/>
<feature type="region of interest" description="Disordered" evidence="10">
    <location>
        <begin position="1"/>
        <end position="191"/>
    </location>
</feature>
<keyword evidence="4" id="KW-0926">Vacuole</keyword>
<dbReference type="Proteomes" id="UP001304895">
    <property type="component" value="Unassembled WGS sequence"/>
</dbReference>
<evidence type="ECO:0000256" key="10">
    <source>
        <dbReference type="SAM" id="MobiDB-lite"/>
    </source>
</evidence>
<dbReference type="PROSITE" id="PS50195">
    <property type="entry name" value="PX"/>
    <property type="match status" value="1"/>
</dbReference>
<dbReference type="GO" id="GO:0005774">
    <property type="term" value="C:vacuolar membrane"/>
    <property type="evidence" value="ECO:0007669"/>
    <property type="project" value="UniProtKB-SubCell"/>
</dbReference>
<protein>
    <recommendedName>
        <fullName evidence="8">Endosomal/vacuolar adapter protein YPT35</fullName>
    </recommendedName>
    <alternativeName>
        <fullName evidence="9">PX domain-containing protein YPT35</fullName>
    </alternativeName>
</protein>
<evidence type="ECO:0000256" key="7">
    <source>
        <dbReference type="ARBA" id="ARBA00033728"/>
    </source>
</evidence>
<sequence length="314" mass="34288">MAAEPEQPRPQQPAQHEQQPSLHNEADSSVSAAGLSADDPSTDDPSTDGSNTDGAAQPNPEADSAPLSRSSDTTSLASIPSDARSEQDEGQEPEPEQELEPVTSPSVSSPPYWTHTHARAADTPPNPQRLLQAPSASSARNHNYSHHHGHARGVSSASVESVLPPGAITLQDNERDEDEDGGGRRSNSSELYGRDRNRACWARSVQVTDHVLVNGSATNIGAFVVWLIRVETLNGSRMNIRKRYSEFDGLRKRLVQTFPNFEAAVPALPSKSVLKRFHPRFLEKRRAGLQYFLNCILLNPEFSGSPVLKEFLFS</sequence>
<keyword evidence="13" id="KW-1185">Reference proteome</keyword>
<comment type="caution">
    <text evidence="12">The sequence shown here is derived from an EMBL/GenBank/DDBJ whole genome shotgun (WGS) entry which is preliminary data.</text>
</comment>
<dbReference type="Gene3D" id="3.30.1520.10">
    <property type="entry name" value="Phox-like domain"/>
    <property type="match status" value="1"/>
</dbReference>
<dbReference type="SUPFAM" id="SSF64268">
    <property type="entry name" value="PX domain"/>
    <property type="match status" value="1"/>
</dbReference>
<dbReference type="AlphaFoldDB" id="A0AAN6ZGM0"/>
<organism evidence="12 13">
    <name type="scientific">Trichocladium antarcticum</name>
    <dbReference type="NCBI Taxonomy" id="1450529"/>
    <lineage>
        <taxon>Eukaryota</taxon>
        <taxon>Fungi</taxon>
        <taxon>Dikarya</taxon>
        <taxon>Ascomycota</taxon>
        <taxon>Pezizomycotina</taxon>
        <taxon>Sordariomycetes</taxon>
        <taxon>Sordariomycetidae</taxon>
        <taxon>Sordariales</taxon>
        <taxon>Chaetomiaceae</taxon>
        <taxon>Trichocladium</taxon>
    </lineage>
</organism>
<gene>
    <name evidence="12" type="ORF">BT67DRAFT_439809</name>
</gene>
<evidence type="ECO:0000259" key="11">
    <source>
        <dbReference type="PROSITE" id="PS50195"/>
    </source>
</evidence>
<feature type="domain" description="PX" evidence="11">
    <location>
        <begin position="204"/>
        <end position="314"/>
    </location>
</feature>
<evidence type="ECO:0000256" key="6">
    <source>
        <dbReference type="ARBA" id="ARBA00023136"/>
    </source>
</evidence>
<dbReference type="GO" id="GO:0032266">
    <property type="term" value="F:phosphatidylinositol-3-phosphate binding"/>
    <property type="evidence" value="ECO:0007669"/>
    <property type="project" value="InterPro"/>
</dbReference>
<dbReference type="CDD" id="cd07280">
    <property type="entry name" value="PX_YPT35"/>
    <property type="match status" value="1"/>
</dbReference>
<keyword evidence="5" id="KW-0967">Endosome</keyword>